<name>A0A5N5K1J6_9ROSI</name>
<dbReference type="Pfam" id="PF13561">
    <property type="entry name" value="adh_short_C2"/>
    <property type="match status" value="2"/>
</dbReference>
<keyword evidence="3" id="KW-1185">Reference proteome</keyword>
<evidence type="ECO:0000256" key="1">
    <source>
        <dbReference type="ARBA" id="ARBA00006484"/>
    </source>
</evidence>
<evidence type="ECO:0000313" key="3">
    <source>
        <dbReference type="Proteomes" id="UP000326939"/>
    </source>
</evidence>
<reference evidence="3" key="1">
    <citation type="journal article" date="2019" name="Gigascience">
        <title>De novo genome assembly of the endangered Acer yangbiense, a plant species with extremely small populations endemic to Yunnan Province, China.</title>
        <authorList>
            <person name="Yang J."/>
            <person name="Wariss H.M."/>
            <person name="Tao L."/>
            <person name="Zhang R."/>
            <person name="Yun Q."/>
            <person name="Hollingsworth P."/>
            <person name="Dao Z."/>
            <person name="Luo G."/>
            <person name="Guo H."/>
            <person name="Ma Y."/>
            <person name="Sun W."/>
        </authorList>
    </citation>
    <scope>NUCLEOTIDE SEQUENCE [LARGE SCALE GENOMIC DNA]</scope>
    <source>
        <strain evidence="3">cv. br00</strain>
    </source>
</reference>
<evidence type="ECO:0000313" key="2">
    <source>
        <dbReference type="EMBL" id="KAB5525202.1"/>
    </source>
</evidence>
<accession>A0A5N5K1J6</accession>
<comment type="similarity">
    <text evidence="1">Belongs to the short-chain dehydrogenases/reductases (SDR) family.</text>
</comment>
<protein>
    <submittedName>
        <fullName evidence="2">Uncharacterized protein</fullName>
    </submittedName>
</protein>
<dbReference type="EMBL" id="VDCV01000015">
    <property type="protein sequence ID" value="KAB5525202.1"/>
    <property type="molecule type" value="Genomic_DNA"/>
</dbReference>
<gene>
    <name evidence="2" type="ORF">DKX38_022951</name>
</gene>
<dbReference type="InterPro" id="IPR002347">
    <property type="entry name" value="SDR_fam"/>
</dbReference>
<dbReference type="PRINTS" id="PR00081">
    <property type="entry name" value="GDHRDH"/>
</dbReference>
<dbReference type="Proteomes" id="UP000326939">
    <property type="component" value="Chromosome 15"/>
</dbReference>
<dbReference type="PANTHER" id="PTHR42820">
    <property type="entry name" value="SHORT-CHAIN DEHYDROGENASE REDUCTASE"/>
    <property type="match status" value="1"/>
</dbReference>
<proteinExistence type="inferred from homology"/>
<comment type="caution">
    <text evidence="2">The sequence shown here is derived from an EMBL/GenBank/DDBJ whole genome shotgun (WGS) entry which is preliminary data.</text>
</comment>
<organism evidence="2 3">
    <name type="scientific">Salix brachista</name>
    <dbReference type="NCBI Taxonomy" id="2182728"/>
    <lineage>
        <taxon>Eukaryota</taxon>
        <taxon>Viridiplantae</taxon>
        <taxon>Streptophyta</taxon>
        <taxon>Embryophyta</taxon>
        <taxon>Tracheophyta</taxon>
        <taxon>Spermatophyta</taxon>
        <taxon>Magnoliopsida</taxon>
        <taxon>eudicotyledons</taxon>
        <taxon>Gunneridae</taxon>
        <taxon>Pentapetalae</taxon>
        <taxon>rosids</taxon>
        <taxon>fabids</taxon>
        <taxon>Malpighiales</taxon>
        <taxon>Salicaceae</taxon>
        <taxon>Saliceae</taxon>
        <taxon>Salix</taxon>
    </lineage>
</organism>
<dbReference type="PANTHER" id="PTHR42820:SF13">
    <property type="entry name" value="(-)-ISOPIPERITENOL_(-)-CARVEOL DEHYDROGENASE, MITOCHONDRIAL-LIKE"/>
    <property type="match status" value="1"/>
</dbReference>
<dbReference type="InterPro" id="IPR036291">
    <property type="entry name" value="NAD(P)-bd_dom_sf"/>
</dbReference>
<dbReference type="AlphaFoldDB" id="A0A5N5K1J6"/>
<sequence length="365" mass="38987">MKCASYQLGKHGIRVNCVSPGPVATPMICKLNNMGVEEVEKLYESSYCLKGVLTAEHIADAVLFLASADSEFVTGQNLVIDGGHAFQGAHPARARPVEEEVFQARNWKTTTPFRSKYSNEVLFILSTMANAKPCKNKVQDKVAIVTGGASGIGEVTVLAFVENGARGVVIADIQDEKGQNLAESIGANRSTYIHCDVTDENQVKSLVESTVQLYGQLDIIFCNAGVMSFGKQTVLDFDLDSHDKLFAINVRGVAACLKHAARAMVEGGVKGSIICTASTIASVVRDMHTDYIMSKCGVIALMKCASYQLSGHGIRVNCVSPGPVATPLVCKTIGMGVEAAAEAFEPHYCLEGVLKEKHVADAVLL</sequence>
<dbReference type="SUPFAM" id="SSF51735">
    <property type="entry name" value="NAD(P)-binding Rossmann-fold domains"/>
    <property type="match status" value="2"/>
</dbReference>
<dbReference type="Gene3D" id="3.40.50.720">
    <property type="entry name" value="NAD(P)-binding Rossmann-like Domain"/>
    <property type="match status" value="2"/>
</dbReference>
<dbReference type="FunFam" id="3.40.50.720:FF:000084">
    <property type="entry name" value="Short-chain dehydrogenase reductase"/>
    <property type="match status" value="1"/>
</dbReference>